<accession>K3ZBJ7</accession>
<name>K3ZBJ7_SETIT</name>
<keyword evidence="2" id="KW-1185">Reference proteome</keyword>
<evidence type="ECO:0000313" key="2">
    <source>
        <dbReference type="Proteomes" id="UP000004995"/>
    </source>
</evidence>
<dbReference type="Proteomes" id="UP000004995">
    <property type="component" value="Unassembled WGS sequence"/>
</dbReference>
<dbReference type="EMBL" id="AGNK02001491">
    <property type="status" value="NOT_ANNOTATED_CDS"/>
    <property type="molecule type" value="Genomic_DNA"/>
</dbReference>
<sequence length="67" mass="7855">MISFYPHLLSLCPEKNIRKFTQYKQIYSDLLNVGSSQSIYILCQSFTHKKVKIKGFSLEIVDIRNND</sequence>
<dbReference type="Gramene" id="KQL13864">
    <property type="protein sequence ID" value="KQL13864"/>
    <property type="gene ID" value="SETIT_023918mg"/>
</dbReference>
<protein>
    <submittedName>
        <fullName evidence="1">Uncharacterized protein</fullName>
    </submittedName>
</protein>
<reference evidence="2" key="1">
    <citation type="journal article" date="2012" name="Nat. Biotechnol.">
        <title>Reference genome sequence of the model plant Setaria.</title>
        <authorList>
            <person name="Bennetzen J.L."/>
            <person name="Schmutz J."/>
            <person name="Wang H."/>
            <person name="Percifield R."/>
            <person name="Hawkins J."/>
            <person name="Pontaroli A.C."/>
            <person name="Estep M."/>
            <person name="Feng L."/>
            <person name="Vaughn J.N."/>
            <person name="Grimwood J."/>
            <person name="Jenkins J."/>
            <person name="Barry K."/>
            <person name="Lindquist E."/>
            <person name="Hellsten U."/>
            <person name="Deshpande S."/>
            <person name="Wang X."/>
            <person name="Wu X."/>
            <person name="Mitros T."/>
            <person name="Triplett J."/>
            <person name="Yang X."/>
            <person name="Ye C.Y."/>
            <person name="Mauro-Herrera M."/>
            <person name="Wang L."/>
            <person name="Li P."/>
            <person name="Sharma M."/>
            <person name="Sharma R."/>
            <person name="Ronald P.C."/>
            <person name="Panaud O."/>
            <person name="Kellogg E.A."/>
            <person name="Brutnell T.P."/>
            <person name="Doust A.N."/>
            <person name="Tuskan G.A."/>
            <person name="Rokhsar D."/>
            <person name="Devos K.M."/>
        </authorList>
    </citation>
    <scope>NUCLEOTIDE SEQUENCE [LARGE SCALE GENOMIC DNA]</scope>
    <source>
        <strain evidence="2">cv. Yugu1</strain>
    </source>
</reference>
<dbReference type="AlphaFoldDB" id="K3ZBJ7"/>
<reference evidence="1" key="2">
    <citation type="submission" date="2018-08" db="UniProtKB">
        <authorList>
            <consortium name="EnsemblPlants"/>
        </authorList>
    </citation>
    <scope>IDENTIFICATION</scope>
    <source>
        <strain evidence="1">Yugu1</strain>
    </source>
</reference>
<organism evidence="1 2">
    <name type="scientific">Setaria italica</name>
    <name type="common">Foxtail millet</name>
    <name type="synonym">Panicum italicum</name>
    <dbReference type="NCBI Taxonomy" id="4555"/>
    <lineage>
        <taxon>Eukaryota</taxon>
        <taxon>Viridiplantae</taxon>
        <taxon>Streptophyta</taxon>
        <taxon>Embryophyta</taxon>
        <taxon>Tracheophyta</taxon>
        <taxon>Spermatophyta</taxon>
        <taxon>Magnoliopsida</taxon>
        <taxon>Liliopsida</taxon>
        <taxon>Poales</taxon>
        <taxon>Poaceae</taxon>
        <taxon>PACMAD clade</taxon>
        <taxon>Panicoideae</taxon>
        <taxon>Panicodae</taxon>
        <taxon>Paniceae</taxon>
        <taxon>Cenchrinae</taxon>
        <taxon>Setaria</taxon>
    </lineage>
</organism>
<dbReference type="HOGENOM" id="CLU_2817289_0_0_1"/>
<dbReference type="EnsemblPlants" id="KQL13864">
    <property type="protein sequence ID" value="KQL13864"/>
    <property type="gene ID" value="SETIT_023918mg"/>
</dbReference>
<proteinExistence type="predicted"/>
<evidence type="ECO:0000313" key="1">
    <source>
        <dbReference type="EnsemblPlants" id="KQL13864"/>
    </source>
</evidence>
<dbReference type="InParanoid" id="K3ZBJ7"/>